<dbReference type="InterPro" id="IPR036890">
    <property type="entry name" value="HATPase_C_sf"/>
</dbReference>
<dbReference type="AlphaFoldDB" id="A0A380MM14"/>
<reference evidence="9 10" key="1">
    <citation type="submission" date="2018-06" db="EMBL/GenBank/DDBJ databases">
        <authorList>
            <consortium name="Pathogen Informatics"/>
            <person name="Doyle S."/>
        </authorList>
    </citation>
    <scope>NUCLEOTIDE SEQUENCE [LARGE SCALE GENOMIC DNA]</scope>
    <source>
        <strain evidence="9 10">NCTC7807</strain>
    </source>
</reference>
<feature type="compositionally biased region" description="Low complexity" evidence="6">
    <location>
        <begin position="477"/>
        <end position="488"/>
    </location>
</feature>
<organism evidence="9 10">
    <name type="scientific">Streptomyces griseus</name>
    <dbReference type="NCBI Taxonomy" id="1911"/>
    <lineage>
        <taxon>Bacteria</taxon>
        <taxon>Bacillati</taxon>
        <taxon>Actinomycetota</taxon>
        <taxon>Actinomycetes</taxon>
        <taxon>Kitasatosporales</taxon>
        <taxon>Streptomycetaceae</taxon>
        <taxon>Streptomyces</taxon>
    </lineage>
</organism>
<keyword evidence="5 9" id="KW-0418">Kinase</keyword>
<keyword evidence="7" id="KW-0472">Membrane</keyword>
<evidence type="ECO:0000256" key="4">
    <source>
        <dbReference type="ARBA" id="ARBA00022679"/>
    </source>
</evidence>
<dbReference type="EMBL" id="UHID01000001">
    <property type="protein sequence ID" value="SUO93669.1"/>
    <property type="molecule type" value="Genomic_DNA"/>
</dbReference>
<dbReference type="PANTHER" id="PTHR45436">
    <property type="entry name" value="SENSOR HISTIDINE KINASE YKOH"/>
    <property type="match status" value="1"/>
</dbReference>
<keyword evidence="3" id="KW-0597">Phosphoprotein</keyword>
<protein>
    <recommendedName>
        <fullName evidence="2">histidine kinase</fullName>
        <ecNumber evidence="2">2.7.13.3</ecNumber>
    </recommendedName>
</protein>
<dbReference type="GO" id="GO:0000160">
    <property type="term" value="P:phosphorelay signal transduction system"/>
    <property type="evidence" value="ECO:0007669"/>
    <property type="project" value="TreeGrafter"/>
</dbReference>
<feature type="region of interest" description="Disordered" evidence="6">
    <location>
        <begin position="335"/>
        <end position="355"/>
    </location>
</feature>
<feature type="compositionally biased region" description="Basic and acidic residues" evidence="6">
    <location>
        <begin position="430"/>
        <end position="439"/>
    </location>
</feature>
<dbReference type="SMART" id="SM00387">
    <property type="entry name" value="HATPase_c"/>
    <property type="match status" value="1"/>
</dbReference>
<evidence type="ECO:0000313" key="10">
    <source>
        <dbReference type="Proteomes" id="UP000254150"/>
    </source>
</evidence>
<dbReference type="Gene3D" id="3.30.565.10">
    <property type="entry name" value="Histidine kinase-like ATPase, C-terminal domain"/>
    <property type="match status" value="1"/>
</dbReference>
<comment type="catalytic activity">
    <reaction evidence="1">
        <text>ATP + protein L-histidine = ADP + protein N-phospho-L-histidine.</text>
        <dbReference type="EC" id="2.7.13.3"/>
    </reaction>
</comment>
<sequence length="553" mass="57187">MTATTPLTRSGTERLPLRPAVRALLVSVLVTGVLGTAFVLSAPPSMRVPLAWCTAAGALLLCVAAVTVARYVQLDEALRARLDSLGEEVARGDKERVRLTGENTRLAEEKRGALAERDAALASFANAAGRMQALATGMLADLRAMQERHSDEDFLADLFHLDHRTAQAGRLADSVAVLSGARSGRRWARPIVMESILRGALGRVSGYQRVRTHAATEVYVAGHAAEGVMHALAELLDNATTFSPPNAEVHVYVEEVPAGLIVSVEDAGLVMSDVQLRRAEAAVSGTTDLAGLSGTRLGLAVVGRLARKHGLKVSFRPSARGGTGVLVLLPQDLLSRPSRPAGPTAPATAASPEAREHPFAGLLSAPAADPAPTASPAPATEADTTVLPATSEADGADEDDAAAGPVAAPAADPDPYHSGAFRTVPYDPAAYRENREDGPGAHTRPAADAPPAETPDGHARTPLPSRRAAQAPPRTESPSPATGTTPGATGSGTTGLPKRRRGQTLAAAHPDGAPASPGAAPDPVDARLRAARFSSFRNAVRPTEPTPEGNESP</sequence>
<dbReference type="GO" id="GO:0005886">
    <property type="term" value="C:plasma membrane"/>
    <property type="evidence" value="ECO:0007669"/>
    <property type="project" value="TreeGrafter"/>
</dbReference>
<evidence type="ECO:0000256" key="5">
    <source>
        <dbReference type="ARBA" id="ARBA00022777"/>
    </source>
</evidence>
<feature type="region of interest" description="Disordered" evidence="6">
    <location>
        <begin position="392"/>
        <end position="553"/>
    </location>
</feature>
<evidence type="ECO:0000256" key="6">
    <source>
        <dbReference type="SAM" id="MobiDB-lite"/>
    </source>
</evidence>
<evidence type="ECO:0000256" key="3">
    <source>
        <dbReference type="ARBA" id="ARBA00022553"/>
    </source>
</evidence>
<dbReference type="PANTHER" id="PTHR45436:SF5">
    <property type="entry name" value="SENSOR HISTIDINE KINASE TRCS"/>
    <property type="match status" value="1"/>
</dbReference>
<dbReference type="EC" id="2.7.13.3" evidence="2"/>
<dbReference type="InterPro" id="IPR003594">
    <property type="entry name" value="HATPase_dom"/>
</dbReference>
<accession>A0A380MM14</accession>
<feature type="transmembrane region" description="Helical" evidence="7">
    <location>
        <begin position="49"/>
        <end position="72"/>
    </location>
</feature>
<evidence type="ECO:0000256" key="7">
    <source>
        <dbReference type="SAM" id="Phobius"/>
    </source>
</evidence>
<feature type="domain" description="Histidine kinase/HSP90-like ATPase" evidence="8">
    <location>
        <begin position="223"/>
        <end position="333"/>
    </location>
</feature>
<dbReference type="RefSeq" id="WP_115067786.1">
    <property type="nucleotide sequence ID" value="NZ_UHID01000001.1"/>
</dbReference>
<feature type="transmembrane region" description="Helical" evidence="7">
    <location>
        <begin position="21"/>
        <end position="43"/>
    </location>
</feature>
<keyword evidence="4" id="KW-0808">Transferase</keyword>
<proteinExistence type="predicted"/>
<dbReference type="InterPro" id="IPR050428">
    <property type="entry name" value="TCS_sensor_his_kinase"/>
</dbReference>
<evidence type="ECO:0000313" key="9">
    <source>
        <dbReference type="EMBL" id="SUO93669.1"/>
    </source>
</evidence>
<dbReference type="Proteomes" id="UP000254150">
    <property type="component" value="Unassembled WGS sequence"/>
</dbReference>
<evidence type="ECO:0000259" key="8">
    <source>
        <dbReference type="SMART" id="SM00387"/>
    </source>
</evidence>
<name>A0A380MM14_STRGR</name>
<dbReference type="GO" id="GO:0004673">
    <property type="term" value="F:protein histidine kinase activity"/>
    <property type="evidence" value="ECO:0007669"/>
    <property type="project" value="UniProtKB-EC"/>
</dbReference>
<feature type="compositionally biased region" description="Low complexity" evidence="6">
    <location>
        <begin position="402"/>
        <end position="413"/>
    </location>
</feature>
<dbReference type="Pfam" id="PF02518">
    <property type="entry name" value="HATPase_c"/>
    <property type="match status" value="1"/>
</dbReference>
<gene>
    <name evidence="9" type="ORF">NCTC7807_00488</name>
</gene>
<feature type="compositionally biased region" description="Low complexity" evidence="6">
    <location>
        <begin position="364"/>
        <end position="382"/>
    </location>
</feature>
<evidence type="ECO:0000256" key="1">
    <source>
        <dbReference type="ARBA" id="ARBA00000085"/>
    </source>
</evidence>
<dbReference type="SUPFAM" id="SSF55874">
    <property type="entry name" value="ATPase domain of HSP90 chaperone/DNA topoisomerase II/histidine kinase"/>
    <property type="match status" value="1"/>
</dbReference>
<feature type="compositionally biased region" description="Low complexity" evidence="6">
    <location>
        <begin position="335"/>
        <end position="352"/>
    </location>
</feature>
<feature type="region of interest" description="Disordered" evidence="6">
    <location>
        <begin position="363"/>
        <end position="382"/>
    </location>
</feature>
<keyword evidence="7" id="KW-0812">Transmembrane</keyword>
<keyword evidence="7" id="KW-1133">Transmembrane helix</keyword>
<feature type="compositionally biased region" description="Low complexity" evidence="6">
    <location>
        <begin position="506"/>
        <end position="523"/>
    </location>
</feature>
<evidence type="ECO:0000256" key="2">
    <source>
        <dbReference type="ARBA" id="ARBA00012438"/>
    </source>
</evidence>